<protein>
    <submittedName>
        <fullName evidence="1">Uncharacterized protein</fullName>
    </submittedName>
</protein>
<dbReference type="AlphaFoldDB" id="A0A6H1ZNN1"/>
<reference evidence="1" key="1">
    <citation type="submission" date="2020-03" db="EMBL/GenBank/DDBJ databases">
        <title>The deep terrestrial virosphere.</title>
        <authorList>
            <person name="Holmfeldt K."/>
            <person name="Nilsson E."/>
            <person name="Simone D."/>
            <person name="Lopez-Fernandez M."/>
            <person name="Wu X."/>
            <person name="de Brujin I."/>
            <person name="Lundin D."/>
            <person name="Andersson A."/>
            <person name="Bertilsson S."/>
            <person name="Dopson M."/>
        </authorList>
    </citation>
    <scope>NUCLEOTIDE SEQUENCE</scope>
    <source>
        <strain evidence="1">TM448A01222</strain>
    </source>
</reference>
<proteinExistence type="predicted"/>
<organism evidence="1">
    <name type="scientific">viral metagenome</name>
    <dbReference type="NCBI Taxonomy" id="1070528"/>
    <lineage>
        <taxon>unclassified sequences</taxon>
        <taxon>metagenomes</taxon>
        <taxon>organismal metagenomes</taxon>
    </lineage>
</organism>
<name>A0A6H1ZNN1_9ZZZZ</name>
<dbReference type="EMBL" id="MT144116">
    <property type="protein sequence ID" value="QJA49082.1"/>
    <property type="molecule type" value="Genomic_DNA"/>
</dbReference>
<evidence type="ECO:0000313" key="1">
    <source>
        <dbReference type="EMBL" id="QJA49082.1"/>
    </source>
</evidence>
<gene>
    <name evidence="1" type="ORF">TM448A01222_0020</name>
</gene>
<sequence length="99" mass="10855">MNEKVWGSVWITQDVCIWEGKIEIALILVTAGAADSTVTFYKGRDSSASILAVVETLTARSTVVSFPKEFLLENGLYIDIDANTTGVLVIYRPISEITE</sequence>
<accession>A0A6H1ZNN1</accession>